<evidence type="ECO:0000256" key="4">
    <source>
        <dbReference type="ARBA" id="ARBA00022801"/>
    </source>
</evidence>
<dbReference type="AlphaFoldDB" id="A0A2N8HDK8"/>
<dbReference type="PANTHER" id="PTHR30480:SF13">
    <property type="entry name" value="BETA-HEXOSAMINIDASE"/>
    <property type="match status" value="1"/>
</dbReference>
<dbReference type="Proteomes" id="UP000236000">
    <property type="component" value="Unassembled WGS sequence"/>
</dbReference>
<gene>
    <name evidence="7" type="ORF">CXU22_05240</name>
</gene>
<comment type="catalytic activity">
    <reaction evidence="1">
        <text>Hydrolysis of terminal non-reducing N-acetyl-D-hexosamine residues in N-acetyl-beta-D-hexosaminides.</text>
        <dbReference type="EC" id="3.2.1.52"/>
    </reaction>
</comment>
<comment type="caution">
    <text evidence="7">The sequence shown here is derived from an EMBL/GenBank/DDBJ whole genome shotgun (WGS) entry which is preliminary data.</text>
</comment>
<reference evidence="7 8" key="1">
    <citation type="journal article" date="2017" name="BMC Genomics">
        <title>Genome sequencing of 39 Akkermansia muciniphila isolates reveals its population structure, genomic and functional diverisity, and global distribution in mammalian gut microbiotas.</title>
        <authorList>
            <person name="Guo X."/>
            <person name="Li S."/>
            <person name="Zhang J."/>
            <person name="Wu F."/>
            <person name="Li X."/>
            <person name="Wu D."/>
            <person name="Zhang M."/>
            <person name="Ou Z."/>
            <person name="Jie Z."/>
            <person name="Yan Q."/>
            <person name="Li P."/>
            <person name="Yi J."/>
            <person name="Peng Y."/>
        </authorList>
    </citation>
    <scope>NUCLEOTIDE SEQUENCE [LARGE SCALE GENOMIC DNA]</scope>
    <source>
        <strain evidence="7 8">GP24</strain>
    </source>
</reference>
<dbReference type="Pfam" id="PF00933">
    <property type="entry name" value="Glyco_hydro_3"/>
    <property type="match status" value="1"/>
</dbReference>
<organism evidence="7 8">
    <name type="scientific">Akkermansia muciniphila</name>
    <dbReference type="NCBI Taxonomy" id="239935"/>
    <lineage>
        <taxon>Bacteria</taxon>
        <taxon>Pseudomonadati</taxon>
        <taxon>Verrucomicrobiota</taxon>
        <taxon>Verrucomicrobiia</taxon>
        <taxon>Verrucomicrobiales</taxon>
        <taxon>Akkermansiaceae</taxon>
        <taxon>Akkermansia</taxon>
    </lineage>
</organism>
<keyword evidence="5" id="KW-0326">Glycosidase</keyword>
<protein>
    <recommendedName>
        <fullName evidence="3">beta-N-acetylhexosaminidase</fullName>
        <ecNumber evidence="3">3.2.1.52</ecNumber>
    </recommendedName>
</protein>
<keyword evidence="4" id="KW-0378">Hydrolase</keyword>
<dbReference type="SUPFAM" id="SSF51445">
    <property type="entry name" value="(Trans)glycosidases"/>
    <property type="match status" value="1"/>
</dbReference>
<comment type="similarity">
    <text evidence="2">Belongs to the glycosyl hydrolase 3 family.</text>
</comment>
<dbReference type="Gene3D" id="3.20.20.300">
    <property type="entry name" value="Glycoside hydrolase, family 3, N-terminal domain"/>
    <property type="match status" value="1"/>
</dbReference>
<dbReference type="EMBL" id="PJKA01000010">
    <property type="protein sequence ID" value="PNC18044.1"/>
    <property type="molecule type" value="Genomic_DNA"/>
</dbReference>
<evidence type="ECO:0000256" key="3">
    <source>
        <dbReference type="ARBA" id="ARBA00012663"/>
    </source>
</evidence>
<dbReference type="InterPro" id="IPR036962">
    <property type="entry name" value="Glyco_hydro_3_N_sf"/>
</dbReference>
<evidence type="ECO:0000259" key="6">
    <source>
        <dbReference type="Pfam" id="PF00933"/>
    </source>
</evidence>
<evidence type="ECO:0000313" key="7">
    <source>
        <dbReference type="EMBL" id="PNC18044.1"/>
    </source>
</evidence>
<evidence type="ECO:0000256" key="1">
    <source>
        <dbReference type="ARBA" id="ARBA00001231"/>
    </source>
</evidence>
<feature type="domain" description="Glycoside hydrolase family 3 N-terminal" evidence="6">
    <location>
        <begin position="15"/>
        <end position="294"/>
    </location>
</feature>
<evidence type="ECO:0000256" key="5">
    <source>
        <dbReference type="ARBA" id="ARBA00023295"/>
    </source>
</evidence>
<evidence type="ECO:0000256" key="2">
    <source>
        <dbReference type="ARBA" id="ARBA00005336"/>
    </source>
</evidence>
<dbReference type="PANTHER" id="PTHR30480">
    <property type="entry name" value="BETA-HEXOSAMINIDASE-RELATED"/>
    <property type="match status" value="1"/>
</dbReference>
<dbReference type="GO" id="GO:0009254">
    <property type="term" value="P:peptidoglycan turnover"/>
    <property type="evidence" value="ECO:0007669"/>
    <property type="project" value="TreeGrafter"/>
</dbReference>
<dbReference type="InterPro" id="IPR017853">
    <property type="entry name" value="GH"/>
</dbReference>
<dbReference type="EC" id="3.2.1.52" evidence="3"/>
<dbReference type="RefSeq" id="WP_102713280.1">
    <property type="nucleotide sequence ID" value="NZ_PJKA01000010.1"/>
</dbReference>
<dbReference type="InterPro" id="IPR050226">
    <property type="entry name" value="NagZ_Beta-hexosaminidase"/>
</dbReference>
<dbReference type="OrthoDB" id="9805821at2"/>
<dbReference type="GO" id="GO:0005975">
    <property type="term" value="P:carbohydrate metabolic process"/>
    <property type="evidence" value="ECO:0007669"/>
    <property type="project" value="InterPro"/>
</dbReference>
<dbReference type="InterPro" id="IPR001764">
    <property type="entry name" value="Glyco_hydro_3_N"/>
</dbReference>
<name>A0A2N8HDK8_9BACT</name>
<proteinExistence type="inferred from homology"/>
<evidence type="ECO:0000313" key="8">
    <source>
        <dbReference type="Proteomes" id="UP000236000"/>
    </source>
</evidence>
<dbReference type="GO" id="GO:0004563">
    <property type="term" value="F:beta-N-acetylhexosaminidase activity"/>
    <property type="evidence" value="ECO:0007669"/>
    <property type="project" value="UniProtKB-EC"/>
</dbReference>
<sequence>MLPALIGISGHEVGAEEEAAILRLQPAGFVLFSRNVASVEQVRRLTETLRKLCRHHPVIAIDQEGGRVVRTAALGLNLPSPASLARRSGFNGIVELGAVTALALRCLGVNLNFAPVLDICHDPSAPNALPGRCWGDNAQDVISRGGVYSANLRRGGVESCGKHFPGMGRAQADPHFGLPVVDLNERELFETDLLPFLALCPELPAIMSAHIMLPQIDPDYPATLSGRVIGTLLRDRLGFKGVVFTDDLCMGAITAQYAPDEAALLSLRAGCDLPLICHEPLPWLDGLAARLEDINAYDREDSSKRVEKLSDALCFPFPENSSLWDSCLRRAEALCRLADDGAENGLPSSPVQKY</sequence>
<dbReference type="NCBIfam" id="NF003740">
    <property type="entry name" value="PRK05337.1"/>
    <property type="match status" value="1"/>
</dbReference>
<accession>A0A2N8HDK8</accession>